<dbReference type="Proteomes" id="UP000190675">
    <property type="component" value="Chromosome I"/>
</dbReference>
<gene>
    <name evidence="1" type="ORF">SAMN05444169_2655</name>
</gene>
<sequence length="56" mass="6427">MAIIIKCECEAVYEQVEFEITDWVEDSADCEVCGHALNSWRGHKVLAFNLIRNPTE</sequence>
<proteinExistence type="predicted"/>
<name>A0A1M5K557_9BRAD</name>
<evidence type="ECO:0000313" key="1">
    <source>
        <dbReference type="EMBL" id="SHG47864.1"/>
    </source>
</evidence>
<dbReference type="AlphaFoldDB" id="A0A1M5K557"/>
<protein>
    <submittedName>
        <fullName evidence="1">Uncharacterized protein</fullName>
    </submittedName>
</protein>
<evidence type="ECO:0000313" key="2">
    <source>
        <dbReference type="Proteomes" id="UP000190675"/>
    </source>
</evidence>
<dbReference type="EMBL" id="LT670818">
    <property type="protein sequence ID" value="SHG47864.1"/>
    <property type="molecule type" value="Genomic_DNA"/>
</dbReference>
<organism evidence="1 2">
    <name type="scientific">Bradyrhizobium erythrophlei</name>
    <dbReference type="NCBI Taxonomy" id="1437360"/>
    <lineage>
        <taxon>Bacteria</taxon>
        <taxon>Pseudomonadati</taxon>
        <taxon>Pseudomonadota</taxon>
        <taxon>Alphaproteobacteria</taxon>
        <taxon>Hyphomicrobiales</taxon>
        <taxon>Nitrobacteraceae</taxon>
        <taxon>Bradyrhizobium</taxon>
    </lineage>
</organism>
<reference evidence="1 2" key="1">
    <citation type="submission" date="2016-11" db="EMBL/GenBank/DDBJ databases">
        <authorList>
            <person name="Jaros S."/>
            <person name="Januszkiewicz K."/>
            <person name="Wedrychowicz H."/>
        </authorList>
    </citation>
    <scope>NUCLEOTIDE SEQUENCE [LARGE SCALE GENOMIC DNA]</scope>
    <source>
        <strain evidence="1 2">GAS242</strain>
    </source>
</reference>
<accession>A0A1M5K557</accession>
<dbReference type="RefSeq" id="WP_154073182.1">
    <property type="nucleotide sequence ID" value="NZ_LT670818.1"/>
</dbReference>
<dbReference type="OrthoDB" id="9789291at2"/>